<dbReference type="EMBL" id="JBBUTF010000013">
    <property type="protein sequence ID" value="MEK8027294.1"/>
    <property type="molecule type" value="Genomic_DNA"/>
</dbReference>
<name>A0ABU9BBK8_9BURK</name>
<protein>
    <submittedName>
        <fullName evidence="2">DUF2065 domain-containing protein</fullName>
    </submittedName>
</protein>
<evidence type="ECO:0000313" key="2">
    <source>
        <dbReference type="EMBL" id="MEK8027294.1"/>
    </source>
</evidence>
<dbReference type="PANTHER" id="PTHR38602:SF1">
    <property type="entry name" value="INNER MEMBRANE PROTEIN"/>
    <property type="match status" value="1"/>
</dbReference>
<dbReference type="InterPro" id="IPR019201">
    <property type="entry name" value="DUF2065"/>
</dbReference>
<feature type="transmembrane region" description="Helical" evidence="1">
    <location>
        <begin position="75"/>
        <end position="93"/>
    </location>
</feature>
<sequence length="94" mass="10385">MVPPLHRLPAASEVPLRAVVHGGRQRLLMDSPAVSDLLLGALGLMLVVEGLMPLLQPRVWRGVFERMLQLSDGQLRFVGLASVLVGWVLLVIWR</sequence>
<proteinExistence type="predicted"/>
<evidence type="ECO:0000256" key="1">
    <source>
        <dbReference type="SAM" id="Phobius"/>
    </source>
</evidence>
<keyword evidence="3" id="KW-1185">Reference proteome</keyword>
<evidence type="ECO:0000313" key="3">
    <source>
        <dbReference type="Proteomes" id="UP001368500"/>
    </source>
</evidence>
<feature type="transmembrane region" description="Helical" evidence="1">
    <location>
        <begin position="37"/>
        <end position="55"/>
    </location>
</feature>
<reference evidence="2 3" key="1">
    <citation type="submission" date="2024-04" db="EMBL/GenBank/DDBJ databases">
        <title>Novel species of the genus Ideonella isolated from streams.</title>
        <authorList>
            <person name="Lu H."/>
        </authorList>
    </citation>
    <scope>NUCLEOTIDE SEQUENCE [LARGE SCALE GENOMIC DNA]</scope>
    <source>
        <strain evidence="2 3">BYS139W</strain>
    </source>
</reference>
<keyword evidence="1" id="KW-0812">Transmembrane</keyword>
<dbReference type="RefSeq" id="WP_341375068.1">
    <property type="nucleotide sequence ID" value="NZ_JBBUTF010000013.1"/>
</dbReference>
<keyword evidence="1" id="KW-0472">Membrane</keyword>
<dbReference type="Proteomes" id="UP001368500">
    <property type="component" value="Unassembled WGS sequence"/>
</dbReference>
<comment type="caution">
    <text evidence="2">The sequence shown here is derived from an EMBL/GenBank/DDBJ whole genome shotgun (WGS) entry which is preliminary data.</text>
</comment>
<gene>
    <name evidence="2" type="ORF">AACH11_15115</name>
</gene>
<organism evidence="2 3">
    <name type="scientific">Pseudaquabacterium rugosum</name>
    <dbReference type="NCBI Taxonomy" id="2984194"/>
    <lineage>
        <taxon>Bacteria</taxon>
        <taxon>Pseudomonadati</taxon>
        <taxon>Pseudomonadota</taxon>
        <taxon>Betaproteobacteria</taxon>
        <taxon>Burkholderiales</taxon>
        <taxon>Sphaerotilaceae</taxon>
        <taxon>Pseudaquabacterium</taxon>
    </lineage>
</organism>
<keyword evidence="1" id="KW-1133">Transmembrane helix</keyword>
<dbReference type="PANTHER" id="PTHR38602">
    <property type="entry name" value="INNER MEMBRANE PROTEIN-RELATED"/>
    <property type="match status" value="1"/>
</dbReference>
<accession>A0ABU9BBK8</accession>
<dbReference type="Pfam" id="PF09838">
    <property type="entry name" value="DUF2065"/>
    <property type="match status" value="1"/>
</dbReference>